<feature type="compositionally biased region" description="Polar residues" evidence="6">
    <location>
        <begin position="688"/>
        <end position="697"/>
    </location>
</feature>
<evidence type="ECO:0000256" key="6">
    <source>
        <dbReference type="SAM" id="MobiDB-lite"/>
    </source>
</evidence>
<dbReference type="eggNOG" id="ENOG502RNV0">
    <property type="taxonomic scope" value="Eukaryota"/>
</dbReference>
<dbReference type="CDD" id="cd12148">
    <property type="entry name" value="fungal_TF_MHR"/>
    <property type="match status" value="1"/>
</dbReference>
<dbReference type="InterPro" id="IPR051127">
    <property type="entry name" value="Fungal_SecMet_Regulators"/>
</dbReference>
<protein>
    <recommendedName>
        <fullName evidence="7">Zn(2)-C6 fungal-type domain-containing protein</fullName>
    </recommendedName>
</protein>
<dbReference type="SMART" id="SM00906">
    <property type="entry name" value="Fungal_trans"/>
    <property type="match status" value="1"/>
</dbReference>
<evidence type="ECO:0000256" key="4">
    <source>
        <dbReference type="ARBA" id="ARBA00023163"/>
    </source>
</evidence>
<proteinExistence type="predicted"/>
<keyword evidence="4" id="KW-0804">Transcription</keyword>
<dbReference type="Gene3D" id="4.10.240.10">
    <property type="entry name" value="Zn(2)-C6 fungal-type DNA-binding domain"/>
    <property type="match status" value="1"/>
</dbReference>
<evidence type="ECO:0000256" key="1">
    <source>
        <dbReference type="ARBA" id="ARBA00022723"/>
    </source>
</evidence>
<dbReference type="InterPro" id="IPR001138">
    <property type="entry name" value="Zn2Cys6_DnaBD"/>
</dbReference>
<dbReference type="GO" id="GO:0000435">
    <property type="term" value="P:positive regulation of transcription from RNA polymerase II promoter by galactose"/>
    <property type="evidence" value="ECO:0007669"/>
    <property type="project" value="TreeGrafter"/>
</dbReference>
<accession>S8AWR8</accession>
<dbReference type="GO" id="GO:0008270">
    <property type="term" value="F:zinc ion binding"/>
    <property type="evidence" value="ECO:0007669"/>
    <property type="project" value="InterPro"/>
</dbReference>
<dbReference type="SMART" id="SM00066">
    <property type="entry name" value="GAL4"/>
    <property type="match status" value="1"/>
</dbReference>
<dbReference type="Pfam" id="PF04082">
    <property type="entry name" value="Fungal_trans"/>
    <property type="match status" value="1"/>
</dbReference>
<dbReference type="Pfam" id="PF00172">
    <property type="entry name" value="Zn_clus"/>
    <property type="match status" value="1"/>
</dbReference>
<dbReference type="GO" id="GO:0005634">
    <property type="term" value="C:nucleus"/>
    <property type="evidence" value="ECO:0007669"/>
    <property type="project" value="TreeGrafter"/>
</dbReference>
<evidence type="ECO:0000259" key="7">
    <source>
        <dbReference type="PROSITE" id="PS50048"/>
    </source>
</evidence>
<dbReference type="PANTHER" id="PTHR47424:SF15">
    <property type="entry name" value="ZN(II)2CYS6 TRANSCRIPTION FACTOR (EUROFUNG)"/>
    <property type="match status" value="1"/>
</dbReference>
<dbReference type="PROSITE" id="PS50048">
    <property type="entry name" value="ZN2_CY6_FUNGAL_2"/>
    <property type="match status" value="1"/>
</dbReference>
<dbReference type="OrthoDB" id="2123952at2759"/>
<gene>
    <name evidence="8" type="ORF">PDE_01258</name>
</gene>
<keyword evidence="3" id="KW-0238">DNA-binding</keyword>
<dbReference type="GO" id="GO:0000978">
    <property type="term" value="F:RNA polymerase II cis-regulatory region sequence-specific DNA binding"/>
    <property type="evidence" value="ECO:0007669"/>
    <property type="project" value="TreeGrafter"/>
</dbReference>
<reference evidence="8 9" key="1">
    <citation type="journal article" date="2013" name="PLoS ONE">
        <title>Genomic and secretomic analyses reveal unique features of the lignocellulolytic enzyme system of Penicillium decumbens.</title>
        <authorList>
            <person name="Liu G."/>
            <person name="Zhang L."/>
            <person name="Wei X."/>
            <person name="Zou G."/>
            <person name="Qin Y."/>
            <person name="Ma L."/>
            <person name="Li J."/>
            <person name="Zheng H."/>
            <person name="Wang S."/>
            <person name="Wang C."/>
            <person name="Xun L."/>
            <person name="Zhao G.-P."/>
            <person name="Zhou Z."/>
            <person name="Qu Y."/>
        </authorList>
    </citation>
    <scope>NUCLEOTIDE SEQUENCE [LARGE SCALE GENOMIC DNA]</scope>
    <source>
        <strain evidence="9">114-2 / CGMCC 5302</strain>
    </source>
</reference>
<dbReference type="InterPro" id="IPR007219">
    <property type="entry name" value="XnlR_reg_dom"/>
</dbReference>
<dbReference type="InterPro" id="IPR036864">
    <property type="entry name" value="Zn2-C6_fun-type_DNA-bd_sf"/>
</dbReference>
<keyword evidence="5" id="KW-0539">Nucleus</keyword>
<organism evidence="8 9">
    <name type="scientific">Penicillium oxalicum (strain 114-2 / CGMCC 5302)</name>
    <name type="common">Penicillium decumbens</name>
    <dbReference type="NCBI Taxonomy" id="933388"/>
    <lineage>
        <taxon>Eukaryota</taxon>
        <taxon>Fungi</taxon>
        <taxon>Dikarya</taxon>
        <taxon>Ascomycota</taxon>
        <taxon>Pezizomycotina</taxon>
        <taxon>Eurotiomycetes</taxon>
        <taxon>Eurotiomycetidae</taxon>
        <taxon>Eurotiales</taxon>
        <taxon>Aspergillaceae</taxon>
        <taxon>Penicillium</taxon>
    </lineage>
</organism>
<evidence type="ECO:0000256" key="3">
    <source>
        <dbReference type="ARBA" id="ARBA00023125"/>
    </source>
</evidence>
<keyword evidence="1" id="KW-0479">Metal-binding</keyword>
<dbReference type="PROSITE" id="PS00463">
    <property type="entry name" value="ZN2_CY6_FUNGAL_1"/>
    <property type="match status" value="1"/>
</dbReference>
<dbReference type="GO" id="GO:0006351">
    <property type="term" value="P:DNA-templated transcription"/>
    <property type="evidence" value="ECO:0007669"/>
    <property type="project" value="InterPro"/>
</dbReference>
<dbReference type="GO" id="GO:0000981">
    <property type="term" value="F:DNA-binding transcription factor activity, RNA polymerase II-specific"/>
    <property type="evidence" value="ECO:0007669"/>
    <property type="project" value="InterPro"/>
</dbReference>
<dbReference type="CDD" id="cd00067">
    <property type="entry name" value="GAL4"/>
    <property type="match status" value="1"/>
</dbReference>
<name>S8AWR8_PENO1</name>
<sequence>MVKTFVQHYNIAIGVIPVLSLRQVLSGDFSVSEMPDALKPPAGAWRIPKACQECRKRKIRCNGLNPCKTCQQRDLSCIYREVIRQRKRKVDVNRPPPEGETRQALRTSPLVAQSQKYDGPPMMVQYPNSVSATHVASPSCKMELYYGPTSHFSLIQHVYRDLMPNPSTQAATSGQVEEAGAGLDLFSFRRIFFGTPDSHDASKPSGGFDLNMVFLPYNLANLFLDRFLAHLYHVMPHQPKSYLKQCLEKLYDPSLSEHPDTLTRAIILLSMATGSLGTEQYAWGDVLFERVKESLVPYDDVVNLQTIQISFLMISRSYYLCLPVHGTNQVCSLYANYQNEQGRPNSAFLHLGSATRKAISAGLHKDVPPGDLQRQKTIEERRVTFWSLYIFETWFCFHVGRPSSLNIDEVAIEYSQEPFIRLLTELCKIMSRSIKEIYGQHHDSLLHMWRAARSITHDLRSLECYMKQALGSGFDATIQDGSLGVRQAIFISLYHHTLLLTFRPFLIFRGHWKRSVKASAQPLDTSTCNRSFEVPAWLNEACNHAVTAASKNIHHLSEASRRNELVRQLRYHGYFLSSSSFTLIYDLLHDPSTASTHLPWIYNALQTLSSMRAGDPIESTISATQTVLRKINPSYELFMCANQHTPLNNDPSAAVSAALGNLGSQPIDWLSANPMSFQSPFINRNSEIPMPQWNSQDLEGPETGRSAGSTEDLLDFTQSDMGWNLDFLTMDLETFFSTYDHLSG</sequence>
<evidence type="ECO:0000313" key="9">
    <source>
        <dbReference type="Proteomes" id="UP000019376"/>
    </source>
</evidence>
<evidence type="ECO:0000256" key="5">
    <source>
        <dbReference type="ARBA" id="ARBA00023242"/>
    </source>
</evidence>
<keyword evidence="2" id="KW-0805">Transcription regulation</keyword>
<dbReference type="STRING" id="933388.S8AWR8"/>
<dbReference type="PANTHER" id="PTHR47424">
    <property type="entry name" value="REGULATORY PROTEIN GAL4"/>
    <property type="match status" value="1"/>
</dbReference>
<dbReference type="EMBL" id="KB644409">
    <property type="protein sequence ID" value="EPS26322.1"/>
    <property type="molecule type" value="Genomic_DNA"/>
</dbReference>
<keyword evidence="9" id="KW-1185">Reference proteome</keyword>
<dbReference type="Proteomes" id="UP000019376">
    <property type="component" value="Unassembled WGS sequence"/>
</dbReference>
<dbReference type="HOGENOM" id="CLU_010839_0_0_1"/>
<dbReference type="PhylomeDB" id="S8AWR8"/>
<feature type="region of interest" description="Disordered" evidence="6">
    <location>
        <begin position="688"/>
        <end position="710"/>
    </location>
</feature>
<evidence type="ECO:0000313" key="8">
    <source>
        <dbReference type="EMBL" id="EPS26322.1"/>
    </source>
</evidence>
<dbReference type="AlphaFoldDB" id="S8AWR8"/>
<evidence type="ECO:0000256" key="2">
    <source>
        <dbReference type="ARBA" id="ARBA00023015"/>
    </source>
</evidence>
<dbReference type="SUPFAM" id="SSF57701">
    <property type="entry name" value="Zn2/Cys6 DNA-binding domain"/>
    <property type="match status" value="1"/>
</dbReference>
<feature type="domain" description="Zn(2)-C6 fungal-type" evidence="7">
    <location>
        <begin position="50"/>
        <end position="79"/>
    </location>
</feature>